<dbReference type="AlphaFoldDB" id="A0A4Q9QR53"/>
<sequence length="124" mass="14384">MNDIANERRRFQRIAFDAPTEIVQAERIWPVELHDISFKGLLIRRPKDWDGTTGQTFEARITLTDTLRVVMQVELVHSEAKVLGFLCQHIDLDSMSHLRRLVELNLGDEQLLERELAALCEDDT</sequence>
<dbReference type="PIRSF" id="PIRSF028141">
    <property type="entry name" value="C-di-GMP_BP_PA4608"/>
    <property type="match status" value="1"/>
</dbReference>
<evidence type="ECO:0000313" key="5">
    <source>
        <dbReference type="Proteomes" id="UP000291334"/>
    </source>
</evidence>
<protein>
    <recommendedName>
        <fullName evidence="1">Cyclic diguanosine monophosphate-binding protein</fullName>
        <shortName evidence="1">c-di-GMP-binding protein</shortName>
    </recommendedName>
    <alternativeName>
        <fullName evidence="1">Pilz domain-containing protein</fullName>
    </alternativeName>
</protein>
<dbReference type="SUPFAM" id="SSF141371">
    <property type="entry name" value="PilZ domain-like"/>
    <property type="match status" value="1"/>
</dbReference>
<name>A0A4Q9QR53_9GAMM</name>
<dbReference type="EMBL" id="QJUL01000077">
    <property type="protein sequence ID" value="TBU82637.1"/>
    <property type="molecule type" value="Genomic_DNA"/>
</dbReference>
<dbReference type="RefSeq" id="WP_131173226.1">
    <property type="nucleotide sequence ID" value="NZ_QJUL01000077.1"/>
</dbReference>
<organism evidence="3 6">
    <name type="scientific">Phytopseudomonas dryadis</name>
    <dbReference type="NCBI Taxonomy" id="2487520"/>
    <lineage>
        <taxon>Bacteria</taxon>
        <taxon>Pseudomonadati</taxon>
        <taxon>Pseudomonadota</taxon>
        <taxon>Gammaproteobacteria</taxon>
        <taxon>Pseudomonadales</taxon>
        <taxon>Pseudomonadaceae</taxon>
        <taxon>Phytopseudomonas</taxon>
    </lineage>
</organism>
<dbReference type="InterPro" id="IPR009875">
    <property type="entry name" value="PilZ_domain"/>
</dbReference>
<dbReference type="GO" id="GO:0035438">
    <property type="term" value="F:cyclic-di-GMP binding"/>
    <property type="evidence" value="ECO:0007669"/>
    <property type="project" value="InterPro"/>
</dbReference>
<dbReference type="OrthoDB" id="5298508at2"/>
<dbReference type="Proteomes" id="UP000291334">
    <property type="component" value="Unassembled WGS sequence"/>
</dbReference>
<keyword evidence="1" id="KW-0973">c-di-GMP</keyword>
<reference evidence="5 6" key="1">
    <citation type="submission" date="2018-06" db="EMBL/GenBank/DDBJ databases">
        <title>Three novel Pseudomonas species isolated from symptomatic oak.</title>
        <authorList>
            <person name="Bueno-Gonzalez V."/>
            <person name="Brady C."/>
        </authorList>
    </citation>
    <scope>NUCLEOTIDE SEQUENCE [LARGE SCALE GENOMIC DNA]</scope>
    <source>
        <strain evidence="4 5">P26B</strain>
        <strain evidence="3 6">P6B</strain>
    </source>
</reference>
<dbReference type="EMBL" id="QJUM01000007">
    <property type="protein sequence ID" value="TBV07666.1"/>
    <property type="molecule type" value="Genomic_DNA"/>
</dbReference>
<comment type="caution">
    <text evidence="3">The sequence shown here is derived from an EMBL/GenBank/DDBJ whole genome shotgun (WGS) entry which is preliminary data.</text>
</comment>
<dbReference type="Proteomes" id="UP000293172">
    <property type="component" value="Unassembled WGS sequence"/>
</dbReference>
<proteinExistence type="predicted"/>
<accession>A0A4Q9QR53</accession>
<comment type="function">
    <text evidence="1">Binds the second messenger bis-(3'-5') cyclic dimeric guanosine monophosphate (c-di-GMP). Can bind two c-di-GMP molecules per monomer. May play a role in bacterial second-messenger regulated processes. Binding to c-di-GMP induces a conformational change of the C- and N-termini resulting in the exposure of a highly negative surface on one side of the protein to a possible effector protein.</text>
</comment>
<evidence type="ECO:0000259" key="2">
    <source>
        <dbReference type="Pfam" id="PF07238"/>
    </source>
</evidence>
<evidence type="ECO:0000256" key="1">
    <source>
        <dbReference type="PIRNR" id="PIRNR028141"/>
    </source>
</evidence>
<dbReference type="InterPro" id="IPR027021">
    <property type="entry name" value="C-di-GMP_BP_PA4608"/>
</dbReference>
<keyword evidence="5" id="KW-1185">Reference proteome</keyword>
<evidence type="ECO:0000313" key="3">
    <source>
        <dbReference type="EMBL" id="TBU82637.1"/>
    </source>
</evidence>
<feature type="domain" description="PilZ" evidence="2">
    <location>
        <begin position="7"/>
        <end position="103"/>
    </location>
</feature>
<evidence type="ECO:0000313" key="6">
    <source>
        <dbReference type="Proteomes" id="UP000293172"/>
    </source>
</evidence>
<evidence type="ECO:0000313" key="4">
    <source>
        <dbReference type="EMBL" id="TBV07666.1"/>
    </source>
</evidence>
<comment type="subunit">
    <text evidence="1">Monomer in both c-di-GMP-bound and free forms.</text>
</comment>
<keyword evidence="1" id="KW-0547">Nucleotide-binding</keyword>
<gene>
    <name evidence="4" type="ORF">DNK34_08140</name>
    <name evidence="3" type="ORF">DNK44_25880</name>
</gene>
<dbReference type="Pfam" id="PF07238">
    <property type="entry name" value="PilZ"/>
    <property type="match status" value="1"/>
</dbReference>
<dbReference type="Gene3D" id="2.40.10.220">
    <property type="entry name" value="predicted glycosyltransferase like domains"/>
    <property type="match status" value="1"/>
</dbReference>